<feature type="compositionally biased region" description="Basic and acidic residues" evidence="1">
    <location>
        <begin position="598"/>
        <end position="613"/>
    </location>
</feature>
<evidence type="ECO:0000313" key="4">
    <source>
        <dbReference type="Proteomes" id="UP000261174"/>
    </source>
</evidence>
<feature type="region of interest" description="Disordered" evidence="1">
    <location>
        <begin position="461"/>
        <end position="645"/>
    </location>
</feature>
<name>A0A3E1NST4_9BACT</name>
<accession>A0A3E1NST4</accession>
<dbReference type="Pfam" id="PF13699">
    <property type="entry name" value="eCIS_core"/>
    <property type="match status" value="1"/>
</dbReference>
<feature type="compositionally biased region" description="Low complexity" evidence="1">
    <location>
        <begin position="508"/>
        <end position="597"/>
    </location>
</feature>
<feature type="domain" description="eCIS core" evidence="2">
    <location>
        <begin position="126"/>
        <end position="203"/>
    </location>
</feature>
<dbReference type="EMBL" id="QTJV01000017">
    <property type="protein sequence ID" value="RFM30972.1"/>
    <property type="molecule type" value="Genomic_DNA"/>
</dbReference>
<sequence>MFVMFYSNPQRESSHSSSSSAFFGEQQSSSSFFSPVVQPKLNVNSPGDKYEQEADAMADKVTSMTDKVGPMSAGHNTAPAIQRKCAKCEEEEKKQNVMRKATNDGGFEAPPHFESKLADTKGGGSPMAADTRSYMENAFQADLSHVRIHNNAAATSMSSTIQAKAFTHGSDIYFNSGQYNPGTKEGKHLLAHELTHTQQQGKTGSSLQRQPADGGTAVPFEKYGESVESSYRQAGLVKEANAVQYCRVWGECGRVLTEHEAYEMYRSGRITAGLEQQPGSGQQANTGGGGVSQGNAGGGGVSPANAGVAGAPLAVGALRATATTAVEGAAQSGTTTALEQAAVRWGTASVVEGGATAATATESTAALTAIEGGLGTTATAAEGAALTTVAEGTATAAAPAAGAGVATVAIPVAIGVVVVVAAVDLFSYASFQAKLQSLGFTILPAPLGVCIANCHQPKAPLTNKWSQPSPWMTQDPFPQPWTQQNPYQPQSSPWGPITSWRGPMKPLKPVTPTTTPAKPATPATPTTTPGKPAGPGTKPATPAKPATPVKPATPATPKTTPVKPATPATPAKPATPTTTPKPAAPTTKPAKPAAPDTKPAKPAEPVKRTSPDKRTKKKTSPKPGEVTYPIPFPHTSPWSDEDDDTSRRCRTEWIESKFGRYPCHSDYAKLFSGTRLEYRVTTQQGLSADFDAIRGDVLYEVKTGYEWMLNKNLGTKMQDRKRQTLARFWAQSINQMQIAMECGYDLEWYFNSKPLAEMMKEELPHVDVKWRPYNCKVDSDDKW</sequence>
<dbReference type="Proteomes" id="UP000261174">
    <property type="component" value="Unassembled WGS sequence"/>
</dbReference>
<feature type="compositionally biased region" description="Polar residues" evidence="1">
    <location>
        <begin position="480"/>
        <end position="493"/>
    </location>
</feature>
<gene>
    <name evidence="3" type="ORF">DXN04_30880</name>
</gene>
<keyword evidence="4" id="KW-1185">Reference proteome</keyword>
<feature type="compositionally biased region" description="Polar residues" evidence="1">
    <location>
        <begin position="196"/>
        <end position="209"/>
    </location>
</feature>
<dbReference type="PRINTS" id="PR01217">
    <property type="entry name" value="PRICHEXTENSN"/>
</dbReference>
<feature type="region of interest" description="Disordered" evidence="1">
    <location>
        <begin position="196"/>
        <end position="219"/>
    </location>
</feature>
<proteinExistence type="predicted"/>
<evidence type="ECO:0000259" key="2">
    <source>
        <dbReference type="Pfam" id="PF13699"/>
    </source>
</evidence>
<evidence type="ECO:0000313" key="3">
    <source>
        <dbReference type="EMBL" id="RFM30972.1"/>
    </source>
</evidence>
<feature type="compositionally biased region" description="Gly residues" evidence="1">
    <location>
        <begin position="286"/>
        <end position="298"/>
    </location>
</feature>
<dbReference type="AlphaFoldDB" id="A0A3E1NST4"/>
<dbReference type="InterPro" id="IPR025295">
    <property type="entry name" value="eCIS_core_dom"/>
</dbReference>
<feature type="region of interest" description="Disordered" evidence="1">
    <location>
        <begin position="34"/>
        <end position="56"/>
    </location>
</feature>
<comment type="caution">
    <text evidence="3">The sequence shown here is derived from an EMBL/GenBank/DDBJ whole genome shotgun (WGS) entry which is preliminary data.</text>
</comment>
<reference evidence="3 4" key="1">
    <citation type="submission" date="2018-08" db="EMBL/GenBank/DDBJ databases">
        <title>Chitinophaga sp. K20C18050901, a novel bacterium isolated from forest soil.</title>
        <authorList>
            <person name="Wang C."/>
        </authorList>
    </citation>
    <scope>NUCLEOTIDE SEQUENCE [LARGE SCALE GENOMIC DNA]</scope>
    <source>
        <strain evidence="3 4">K20C18050901</strain>
    </source>
</reference>
<organism evidence="3 4">
    <name type="scientific">Chitinophaga silvisoli</name>
    <dbReference type="NCBI Taxonomy" id="2291814"/>
    <lineage>
        <taxon>Bacteria</taxon>
        <taxon>Pseudomonadati</taxon>
        <taxon>Bacteroidota</taxon>
        <taxon>Chitinophagia</taxon>
        <taxon>Chitinophagales</taxon>
        <taxon>Chitinophagaceae</taxon>
        <taxon>Chitinophaga</taxon>
    </lineage>
</organism>
<protein>
    <submittedName>
        <fullName evidence="3">DUF4157 domain-containing protein</fullName>
    </submittedName>
</protein>
<feature type="region of interest" description="Disordered" evidence="1">
    <location>
        <begin position="102"/>
        <end position="127"/>
    </location>
</feature>
<feature type="compositionally biased region" description="Polar residues" evidence="1">
    <location>
        <begin position="463"/>
        <end position="472"/>
    </location>
</feature>
<evidence type="ECO:0000256" key="1">
    <source>
        <dbReference type="SAM" id="MobiDB-lite"/>
    </source>
</evidence>
<feature type="region of interest" description="Disordered" evidence="1">
    <location>
        <begin position="274"/>
        <end position="298"/>
    </location>
</feature>